<feature type="transmembrane region" description="Helical" evidence="1">
    <location>
        <begin position="113"/>
        <end position="131"/>
    </location>
</feature>
<dbReference type="RefSeq" id="WP_196920868.1">
    <property type="nucleotide sequence ID" value="NZ_JADOTY010000001.1"/>
</dbReference>
<keyword evidence="2" id="KW-0067">ATP-binding</keyword>
<keyword evidence="1" id="KW-0472">Membrane</keyword>
<keyword evidence="1" id="KW-0812">Transmembrane</keyword>
<protein>
    <submittedName>
        <fullName evidence="2">ABC-2 type transport system ATP-binding protein</fullName>
    </submittedName>
</protein>
<dbReference type="Proteomes" id="UP000631791">
    <property type="component" value="Unassembled WGS sequence"/>
</dbReference>
<comment type="caution">
    <text evidence="2">The sequence shown here is derived from an EMBL/GenBank/DDBJ whole genome shotgun (WGS) entry which is preliminary data.</text>
</comment>
<accession>A0ABS0K0T5</accession>
<gene>
    <name evidence="2" type="ORF">IW249_002460</name>
</gene>
<keyword evidence="3" id="KW-1185">Reference proteome</keyword>
<evidence type="ECO:0000313" key="2">
    <source>
        <dbReference type="EMBL" id="MBG6102046.1"/>
    </source>
</evidence>
<evidence type="ECO:0000256" key="1">
    <source>
        <dbReference type="SAM" id="Phobius"/>
    </source>
</evidence>
<feature type="transmembrane region" description="Helical" evidence="1">
    <location>
        <begin position="12"/>
        <end position="33"/>
    </location>
</feature>
<proteinExistence type="predicted"/>
<name>A0ABS0K0T5_9ACTN</name>
<feature type="transmembrane region" description="Helical" evidence="1">
    <location>
        <begin position="39"/>
        <end position="57"/>
    </location>
</feature>
<feature type="transmembrane region" description="Helical" evidence="1">
    <location>
        <begin position="175"/>
        <end position="194"/>
    </location>
</feature>
<sequence>MISILRSDLYRTATIRSSSISLAVLVLLGLLLGAVNIDAWALLAGMGAFGFAAMVVAQHYQHRTAFLLYLSQPRRMVVLGGQLVAAIVVATAFVATSGLAVLIRGESGPYKDLLTVVPIMAILAASCASIVRRSTWLLLGSAGWFVFVEGLIGRLKLPLPFTSLISAGAGDTRGLLIASLWAGVAVVVASLSIGRDLTGD</sequence>
<dbReference type="GO" id="GO:0005524">
    <property type="term" value="F:ATP binding"/>
    <property type="evidence" value="ECO:0007669"/>
    <property type="project" value="UniProtKB-KW"/>
</dbReference>
<dbReference type="EMBL" id="JADOTY010000001">
    <property type="protein sequence ID" value="MBG6102046.1"/>
    <property type="molecule type" value="Genomic_DNA"/>
</dbReference>
<feature type="transmembrane region" description="Helical" evidence="1">
    <location>
        <begin position="136"/>
        <end position="155"/>
    </location>
</feature>
<keyword evidence="1" id="KW-1133">Transmembrane helix</keyword>
<reference evidence="2 3" key="1">
    <citation type="submission" date="2020-11" db="EMBL/GenBank/DDBJ databases">
        <title>Sequencing the genomes of 1000 actinobacteria strains.</title>
        <authorList>
            <person name="Klenk H.-P."/>
        </authorList>
    </citation>
    <scope>NUCLEOTIDE SEQUENCE [LARGE SCALE GENOMIC DNA]</scope>
    <source>
        <strain evidence="2 3">DSM 101695</strain>
    </source>
</reference>
<feature type="transmembrane region" description="Helical" evidence="1">
    <location>
        <begin position="77"/>
        <end position="101"/>
    </location>
</feature>
<organism evidence="2 3">
    <name type="scientific">Micromonospora vinacea</name>
    <dbReference type="NCBI Taxonomy" id="709878"/>
    <lineage>
        <taxon>Bacteria</taxon>
        <taxon>Bacillati</taxon>
        <taxon>Actinomycetota</taxon>
        <taxon>Actinomycetes</taxon>
        <taxon>Micromonosporales</taxon>
        <taxon>Micromonosporaceae</taxon>
        <taxon>Micromonospora</taxon>
    </lineage>
</organism>
<keyword evidence="2" id="KW-0547">Nucleotide-binding</keyword>
<evidence type="ECO:0000313" key="3">
    <source>
        <dbReference type="Proteomes" id="UP000631791"/>
    </source>
</evidence>